<sequence>MSDLRANAARYTPDEALQLLFPRQELLLQLRRLRVAASVRTRGMLAGRRRSATLGSSMEFADYRAYVPGDDIRCLDWNVYGRTGKAYIRQYWDEQELSLQLVLDASRSMTHFGDGDSNKWHYALRLAASVGYTALGSDDRVAVNMLQPGQSGASLPFLHGRASAVKLMSFLSDFWRSDWERDRSEGMVGGKRTRRQGEPAEPAHYKGRQAAGNEPHTQVELDMFSMFQAQCGYMRPGATWLFTDAWFESGIKETLLMLAGKRQHTVLVHLLSPKEQHPRLDGELLLIDSELRSGKEAAVSRRLLHDYDAALASYKQELAALCSELGAVYLFADTGKPVENAIAEWIRIPGALSRQ</sequence>
<dbReference type="EMBL" id="JBHTJZ010000009">
    <property type="protein sequence ID" value="MFD0959579.1"/>
    <property type="molecule type" value="Genomic_DNA"/>
</dbReference>
<gene>
    <name evidence="3" type="ORF">ACFQ2I_09250</name>
</gene>
<dbReference type="InterPro" id="IPR002881">
    <property type="entry name" value="DUF58"/>
</dbReference>
<evidence type="ECO:0000313" key="3">
    <source>
        <dbReference type="EMBL" id="MFD0959579.1"/>
    </source>
</evidence>
<proteinExistence type="predicted"/>
<protein>
    <submittedName>
        <fullName evidence="3">DUF58 domain-containing protein</fullName>
    </submittedName>
</protein>
<dbReference type="RefSeq" id="WP_377563737.1">
    <property type="nucleotide sequence ID" value="NZ_JBHTJZ010000009.1"/>
</dbReference>
<feature type="domain" description="DUF58" evidence="2">
    <location>
        <begin position="62"/>
        <end position="310"/>
    </location>
</feature>
<evidence type="ECO:0000313" key="4">
    <source>
        <dbReference type="Proteomes" id="UP001596989"/>
    </source>
</evidence>
<name>A0ABW3HPZ0_9BACL</name>
<reference evidence="4" key="1">
    <citation type="journal article" date="2019" name="Int. J. Syst. Evol. Microbiol.">
        <title>The Global Catalogue of Microorganisms (GCM) 10K type strain sequencing project: providing services to taxonomists for standard genome sequencing and annotation.</title>
        <authorList>
            <consortium name="The Broad Institute Genomics Platform"/>
            <consortium name="The Broad Institute Genome Sequencing Center for Infectious Disease"/>
            <person name="Wu L."/>
            <person name="Ma J."/>
        </authorList>
    </citation>
    <scope>NUCLEOTIDE SEQUENCE [LARGE SCALE GENOMIC DNA]</scope>
    <source>
        <strain evidence="4">CCUG 59129</strain>
    </source>
</reference>
<dbReference type="PANTHER" id="PTHR33608:SF7">
    <property type="entry name" value="DUF58 DOMAIN-CONTAINING PROTEIN"/>
    <property type="match status" value="1"/>
</dbReference>
<evidence type="ECO:0000256" key="1">
    <source>
        <dbReference type="SAM" id="MobiDB-lite"/>
    </source>
</evidence>
<comment type="caution">
    <text evidence="3">The sequence shown here is derived from an EMBL/GenBank/DDBJ whole genome shotgun (WGS) entry which is preliminary data.</text>
</comment>
<feature type="compositionally biased region" description="Basic and acidic residues" evidence="1">
    <location>
        <begin position="195"/>
        <end position="204"/>
    </location>
</feature>
<keyword evidence="4" id="KW-1185">Reference proteome</keyword>
<feature type="region of interest" description="Disordered" evidence="1">
    <location>
        <begin position="186"/>
        <end position="212"/>
    </location>
</feature>
<evidence type="ECO:0000259" key="2">
    <source>
        <dbReference type="Pfam" id="PF01882"/>
    </source>
</evidence>
<dbReference type="Proteomes" id="UP001596989">
    <property type="component" value="Unassembled WGS sequence"/>
</dbReference>
<accession>A0ABW3HPZ0</accession>
<organism evidence="3 4">
    <name type="scientific">Paenibacillus chungangensis</name>
    <dbReference type="NCBI Taxonomy" id="696535"/>
    <lineage>
        <taxon>Bacteria</taxon>
        <taxon>Bacillati</taxon>
        <taxon>Bacillota</taxon>
        <taxon>Bacilli</taxon>
        <taxon>Bacillales</taxon>
        <taxon>Paenibacillaceae</taxon>
        <taxon>Paenibacillus</taxon>
    </lineage>
</organism>
<dbReference type="PANTHER" id="PTHR33608">
    <property type="entry name" value="BLL2464 PROTEIN"/>
    <property type="match status" value="1"/>
</dbReference>
<dbReference type="Pfam" id="PF01882">
    <property type="entry name" value="DUF58"/>
    <property type="match status" value="1"/>
</dbReference>